<accession>A0ACB8RQ20</accession>
<organism evidence="1 2">
    <name type="scientific">Auriscalpium vulgare</name>
    <dbReference type="NCBI Taxonomy" id="40419"/>
    <lineage>
        <taxon>Eukaryota</taxon>
        <taxon>Fungi</taxon>
        <taxon>Dikarya</taxon>
        <taxon>Basidiomycota</taxon>
        <taxon>Agaricomycotina</taxon>
        <taxon>Agaricomycetes</taxon>
        <taxon>Russulales</taxon>
        <taxon>Auriscalpiaceae</taxon>
        <taxon>Auriscalpium</taxon>
    </lineage>
</organism>
<protein>
    <submittedName>
        <fullName evidence="1">Uncharacterized protein</fullName>
    </submittedName>
</protein>
<reference evidence="1" key="2">
    <citation type="journal article" date="2022" name="New Phytol.">
        <title>Evolutionary transition to the ectomycorrhizal habit in the genomes of a hyperdiverse lineage of mushroom-forming fungi.</title>
        <authorList>
            <person name="Looney B."/>
            <person name="Miyauchi S."/>
            <person name="Morin E."/>
            <person name="Drula E."/>
            <person name="Courty P.E."/>
            <person name="Kohler A."/>
            <person name="Kuo A."/>
            <person name="LaButti K."/>
            <person name="Pangilinan J."/>
            <person name="Lipzen A."/>
            <person name="Riley R."/>
            <person name="Andreopoulos W."/>
            <person name="He G."/>
            <person name="Johnson J."/>
            <person name="Nolan M."/>
            <person name="Tritt A."/>
            <person name="Barry K.W."/>
            <person name="Grigoriev I.V."/>
            <person name="Nagy L.G."/>
            <person name="Hibbett D."/>
            <person name="Henrissat B."/>
            <person name="Matheny P.B."/>
            <person name="Labbe J."/>
            <person name="Martin F.M."/>
        </authorList>
    </citation>
    <scope>NUCLEOTIDE SEQUENCE</scope>
    <source>
        <strain evidence="1">FP105234-sp</strain>
    </source>
</reference>
<evidence type="ECO:0000313" key="2">
    <source>
        <dbReference type="Proteomes" id="UP000814033"/>
    </source>
</evidence>
<dbReference type="EMBL" id="MU275947">
    <property type="protein sequence ID" value="KAI0045608.1"/>
    <property type="molecule type" value="Genomic_DNA"/>
</dbReference>
<dbReference type="Proteomes" id="UP000814033">
    <property type="component" value="Unassembled WGS sequence"/>
</dbReference>
<reference evidence="1" key="1">
    <citation type="submission" date="2021-02" db="EMBL/GenBank/DDBJ databases">
        <authorList>
            <consortium name="DOE Joint Genome Institute"/>
            <person name="Ahrendt S."/>
            <person name="Looney B.P."/>
            <person name="Miyauchi S."/>
            <person name="Morin E."/>
            <person name="Drula E."/>
            <person name="Courty P.E."/>
            <person name="Chicoki N."/>
            <person name="Fauchery L."/>
            <person name="Kohler A."/>
            <person name="Kuo A."/>
            <person name="Labutti K."/>
            <person name="Pangilinan J."/>
            <person name="Lipzen A."/>
            <person name="Riley R."/>
            <person name="Andreopoulos W."/>
            <person name="He G."/>
            <person name="Johnson J."/>
            <person name="Barry K.W."/>
            <person name="Grigoriev I.V."/>
            <person name="Nagy L."/>
            <person name="Hibbett D."/>
            <person name="Henrissat B."/>
            <person name="Matheny P.B."/>
            <person name="Labbe J."/>
            <person name="Martin F."/>
        </authorList>
    </citation>
    <scope>NUCLEOTIDE SEQUENCE</scope>
    <source>
        <strain evidence="1">FP105234-sp</strain>
    </source>
</reference>
<sequence>MTDMDTGDDADSRGRDARRHSTGSSTTTRRTQGSVEPPTHGPTQAVRPDGRLHEHLGPEDWRNEPTSGVVHHETCVCNPCSNYAKHVMTHMWSGDQSLVRAMAARDAAIVKQADLGKKASALKRDLDDATRDLEDARRDNDDLADSNDRLRTDAGDLRDENDRLRASADDASEENTRLLSEIADLHDKVDSLRGKLRDAEDDMHRERRRKLSSPPPGAPVAPSIPLADRMPKLPLADRMRPTTGRTLLTPGEDGSMRHTYLPSHVLQSDQARQNMAFGLPPPLGTTPVGGRDGYLADTDPATIAAVDSLFAAARRAPNGAVATKARHFMHRVSLTPADRHTPAIKHAIATWNTTHTEHAPQETATGTHTNPPPSKKRGTDGKARPTARESPHTWREWLITHPDPSHLRQHTRGVGTSDEFPMRNVRGYVAVMRLAPPRGKARSAYMLRAASLLGVPQAYREALETSGEEVAEERHDTPMDIDYDPTSEEVATHFARNGLTLAEADDYWAWGQEFISTYISDIKPSARHLARIAYESMNSTPHLPPTLEGLPDDHEASFREALMPLSSPGHAGQPVLPEPEGADYLADAPSPRF</sequence>
<evidence type="ECO:0000313" key="1">
    <source>
        <dbReference type="EMBL" id="KAI0045608.1"/>
    </source>
</evidence>
<keyword evidence="2" id="KW-1185">Reference proteome</keyword>
<gene>
    <name evidence="1" type="ORF">FA95DRAFT_1573709</name>
</gene>
<name>A0ACB8RQ20_9AGAM</name>
<comment type="caution">
    <text evidence="1">The sequence shown here is derived from an EMBL/GenBank/DDBJ whole genome shotgun (WGS) entry which is preliminary data.</text>
</comment>
<proteinExistence type="predicted"/>